<reference evidence="1" key="2">
    <citation type="journal article" date="2023" name="Int. J. Mol. Sci.">
        <title>De Novo Assembly and Annotation of 11 Diverse Shrub Willow (Salix) Genomes Reveals Novel Gene Organization in Sex-Linked Regions.</title>
        <authorList>
            <person name="Hyden B."/>
            <person name="Feng K."/>
            <person name="Yates T.B."/>
            <person name="Jawdy S."/>
            <person name="Cereghino C."/>
            <person name="Smart L.B."/>
            <person name="Muchero W."/>
        </authorList>
    </citation>
    <scope>NUCLEOTIDE SEQUENCE</scope>
    <source>
        <tissue evidence="1">Shoot tip</tissue>
    </source>
</reference>
<evidence type="ECO:0000313" key="2">
    <source>
        <dbReference type="Proteomes" id="UP001141253"/>
    </source>
</evidence>
<name>A0ABQ9AGV5_9ROSI</name>
<keyword evidence="2" id="KW-1185">Reference proteome</keyword>
<organism evidence="1 2">
    <name type="scientific">Salix suchowensis</name>
    <dbReference type="NCBI Taxonomy" id="1278906"/>
    <lineage>
        <taxon>Eukaryota</taxon>
        <taxon>Viridiplantae</taxon>
        <taxon>Streptophyta</taxon>
        <taxon>Embryophyta</taxon>
        <taxon>Tracheophyta</taxon>
        <taxon>Spermatophyta</taxon>
        <taxon>Magnoliopsida</taxon>
        <taxon>eudicotyledons</taxon>
        <taxon>Gunneridae</taxon>
        <taxon>Pentapetalae</taxon>
        <taxon>rosids</taxon>
        <taxon>fabids</taxon>
        <taxon>Malpighiales</taxon>
        <taxon>Salicaceae</taxon>
        <taxon>Saliceae</taxon>
        <taxon>Salix</taxon>
    </lineage>
</organism>
<reference evidence="1" key="1">
    <citation type="submission" date="2022-10" db="EMBL/GenBank/DDBJ databases">
        <authorList>
            <person name="Hyden B.L."/>
            <person name="Feng K."/>
            <person name="Yates T."/>
            <person name="Jawdy S."/>
            <person name="Smart L.B."/>
            <person name="Muchero W."/>
        </authorList>
    </citation>
    <scope>NUCLEOTIDE SEQUENCE</scope>
    <source>
        <tissue evidence="1">Shoot tip</tissue>
    </source>
</reference>
<evidence type="ECO:0000313" key="1">
    <source>
        <dbReference type="EMBL" id="KAJ6339412.1"/>
    </source>
</evidence>
<dbReference type="EMBL" id="JAPFFI010000020">
    <property type="protein sequence ID" value="KAJ6339412.1"/>
    <property type="molecule type" value="Genomic_DNA"/>
</dbReference>
<comment type="caution">
    <text evidence="1">The sequence shown here is derived from an EMBL/GenBank/DDBJ whole genome shotgun (WGS) entry which is preliminary data.</text>
</comment>
<sequence>MMSAIAIHRRLLHQPAFSGFRNPVSLESIMPMIVSKSTALQMKFPAWPTISSPFNPSTIYAAKNPPVAEAGFSYCSDIPAPLWPGIRMEMDTIDVKREFFYFPFLFLLVVM</sequence>
<protein>
    <submittedName>
        <fullName evidence="1">Uncharacterized protein</fullName>
    </submittedName>
</protein>
<proteinExistence type="predicted"/>
<dbReference type="Proteomes" id="UP001141253">
    <property type="component" value="Chromosome 15W"/>
</dbReference>
<gene>
    <name evidence="1" type="ORF">OIU77_007390</name>
</gene>
<accession>A0ABQ9AGV5</accession>